<protein>
    <recommendedName>
        <fullName evidence="4">Fibronectin attachment protein</fullName>
    </recommendedName>
</protein>
<organism evidence="2 3">
    <name type="scientific">Shinella zoogloeoides</name>
    <name type="common">Crabtreella saccharophila</name>
    <dbReference type="NCBI Taxonomy" id="352475"/>
    <lineage>
        <taxon>Bacteria</taxon>
        <taxon>Pseudomonadati</taxon>
        <taxon>Pseudomonadota</taxon>
        <taxon>Alphaproteobacteria</taxon>
        <taxon>Hyphomicrobiales</taxon>
        <taxon>Rhizobiaceae</taxon>
        <taxon>Shinella</taxon>
    </lineage>
</organism>
<dbReference type="AlphaFoldDB" id="A0A6N8TBM8"/>
<proteinExistence type="predicted"/>
<evidence type="ECO:0008006" key="4">
    <source>
        <dbReference type="Google" id="ProtNLM"/>
    </source>
</evidence>
<name>A0A6N8TBM8_SHIZO</name>
<comment type="caution">
    <text evidence="2">The sequence shown here is derived from an EMBL/GenBank/DDBJ whole genome shotgun (WGS) entry which is preliminary data.</text>
</comment>
<evidence type="ECO:0000256" key="1">
    <source>
        <dbReference type="SAM" id="MobiDB-lite"/>
    </source>
</evidence>
<feature type="compositionally biased region" description="Acidic residues" evidence="1">
    <location>
        <begin position="90"/>
        <end position="102"/>
    </location>
</feature>
<feature type="region of interest" description="Disordered" evidence="1">
    <location>
        <begin position="40"/>
        <end position="109"/>
    </location>
</feature>
<gene>
    <name evidence="2" type="ORF">GR156_04585</name>
</gene>
<evidence type="ECO:0000313" key="3">
    <source>
        <dbReference type="Proteomes" id="UP000440304"/>
    </source>
</evidence>
<reference evidence="2 3" key="1">
    <citation type="submission" date="2019-12" db="EMBL/GenBank/DDBJ databases">
        <title>Shinella granuli gen. nov., sp. nov., and proposal of the reclassification of Zoogloea ramigera ATCC 19623 as Shinella zoogloeoides sp. nov.</title>
        <authorList>
            <person name="Gao J."/>
        </authorList>
    </citation>
    <scope>NUCLEOTIDE SEQUENCE [LARGE SCALE GENOMIC DNA]</scope>
    <source>
        <strain evidence="2 3">DSM 287</strain>
    </source>
</reference>
<dbReference type="Proteomes" id="UP000440304">
    <property type="component" value="Unassembled WGS sequence"/>
</dbReference>
<feature type="compositionally biased region" description="Basic and acidic residues" evidence="1">
    <location>
        <begin position="40"/>
        <end position="62"/>
    </location>
</feature>
<sequence length="262" mass="28506">MQMSADGKKLFRSSLIVLSVLLGTTALTVPARPAFALSELKKAPGEEPQKPAEDEKAAPVEEKQEEPETSPLELPMPDPLIRRNGAVTEPADEPPVTDETPDETPQAPVEVIRDIEKAPEPVRRMRELIVEAAASGDIQRLAPLLGKGMTETQVSLVESNESPVETLKGQSGDPDGNEVLAILLDVLATGFVHVGKGTPDEMYVWPYFAEKPLAGLTPPEKVDLLRIVTAGDYADMQEFGSYNFYRVGITPDGQWKFFVTGE</sequence>
<dbReference type="EMBL" id="WUML01000002">
    <property type="protein sequence ID" value="MXN99565.1"/>
    <property type="molecule type" value="Genomic_DNA"/>
</dbReference>
<accession>A0A6N8TBM8</accession>
<evidence type="ECO:0000313" key="2">
    <source>
        <dbReference type="EMBL" id="MXN99565.1"/>
    </source>
</evidence>